<dbReference type="OrthoDB" id="9814200at2"/>
<reference evidence="5 6" key="1">
    <citation type="submission" date="2018-08" db="EMBL/GenBank/DDBJ databases">
        <title>Bacillus chawlae sp. nov., Bacillus glennii sp. nov., and Bacillus saganii sp. nov. Isolated from the Vehicle Assembly Building at Kennedy Space Center where the Viking Spacecraft were Assembled.</title>
        <authorList>
            <person name="Seuylemezian A."/>
            <person name="Vaishampayan P."/>
        </authorList>
    </citation>
    <scope>NUCLEOTIDE SEQUENCE [LARGE SCALE GENOMIC DNA]</scope>
    <source>
        <strain evidence="5 6">V47-23a</strain>
    </source>
</reference>
<sequence length="226" mass="26232">MTDLKERIIETSLVLFEKHGFHGVTVNDIVRESGTSKGGFYHHFHSKDELLFVIHDYFISYVLTKAQEANATSQTPTEQLQKIITSFVKVFDLYKPHLTVFYQESTYLKPQYEKAIKVKRDSYKNVLFQVLREGMASGEFRNELPVEITGMSILGMVNWTHKWYQKEGKYTIEEIADIYVDLVLQSLLTEEKKRSSTYRAYFLSKSAASHKKNNNEFCTGQTNQSV</sequence>
<dbReference type="InterPro" id="IPR050624">
    <property type="entry name" value="HTH-type_Tx_Regulator"/>
</dbReference>
<name>A0A372LRA1_9BACI</name>
<dbReference type="GO" id="GO:0003677">
    <property type="term" value="F:DNA binding"/>
    <property type="evidence" value="ECO:0007669"/>
    <property type="project" value="UniProtKB-UniRule"/>
</dbReference>
<dbReference type="EMBL" id="QVTE01000016">
    <property type="protein sequence ID" value="RFU70457.1"/>
    <property type="molecule type" value="Genomic_DNA"/>
</dbReference>
<dbReference type="PANTHER" id="PTHR43479:SF11">
    <property type="entry name" value="ACREF_ENVCD OPERON REPRESSOR-RELATED"/>
    <property type="match status" value="1"/>
</dbReference>
<dbReference type="SUPFAM" id="SSF48498">
    <property type="entry name" value="Tetracyclin repressor-like, C-terminal domain"/>
    <property type="match status" value="1"/>
</dbReference>
<evidence type="ECO:0000259" key="4">
    <source>
        <dbReference type="PROSITE" id="PS50977"/>
    </source>
</evidence>
<dbReference type="Pfam" id="PF17932">
    <property type="entry name" value="TetR_C_24"/>
    <property type="match status" value="1"/>
</dbReference>
<dbReference type="InterPro" id="IPR009057">
    <property type="entry name" value="Homeodomain-like_sf"/>
</dbReference>
<keyword evidence="1" id="KW-0678">Repressor</keyword>
<dbReference type="PROSITE" id="PS50977">
    <property type="entry name" value="HTH_TETR_2"/>
    <property type="match status" value="1"/>
</dbReference>
<dbReference type="AlphaFoldDB" id="A0A372LRA1"/>
<evidence type="ECO:0000313" key="6">
    <source>
        <dbReference type="Proteomes" id="UP000264541"/>
    </source>
</evidence>
<evidence type="ECO:0000256" key="3">
    <source>
        <dbReference type="PROSITE-ProRule" id="PRU00335"/>
    </source>
</evidence>
<evidence type="ECO:0000256" key="1">
    <source>
        <dbReference type="ARBA" id="ARBA00022491"/>
    </source>
</evidence>
<gene>
    <name evidence="5" type="ORF">D0469_07530</name>
</gene>
<organism evidence="5 6">
    <name type="scientific">Peribacillus saganii</name>
    <dbReference type="NCBI Taxonomy" id="2303992"/>
    <lineage>
        <taxon>Bacteria</taxon>
        <taxon>Bacillati</taxon>
        <taxon>Bacillota</taxon>
        <taxon>Bacilli</taxon>
        <taxon>Bacillales</taxon>
        <taxon>Bacillaceae</taxon>
        <taxon>Peribacillus</taxon>
    </lineage>
</organism>
<evidence type="ECO:0000256" key="2">
    <source>
        <dbReference type="ARBA" id="ARBA00023125"/>
    </source>
</evidence>
<dbReference type="Gene3D" id="1.10.357.10">
    <property type="entry name" value="Tetracycline Repressor, domain 2"/>
    <property type="match status" value="1"/>
</dbReference>
<keyword evidence="6" id="KW-1185">Reference proteome</keyword>
<dbReference type="PANTHER" id="PTHR43479">
    <property type="entry name" value="ACREF/ENVCD OPERON REPRESSOR-RELATED"/>
    <property type="match status" value="1"/>
</dbReference>
<dbReference type="SUPFAM" id="SSF46689">
    <property type="entry name" value="Homeodomain-like"/>
    <property type="match status" value="1"/>
</dbReference>
<accession>A0A372LRA1</accession>
<dbReference type="Gene3D" id="1.10.10.60">
    <property type="entry name" value="Homeodomain-like"/>
    <property type="match status" value="1"/>
</dbReference>
<dbReference type="Proteomes" id="UP000264541">
    <property type="component" value="Unassembled WGS sequence"/>
</dbReference>
<feature type="DNA-binding region" description="H-T-H motif" evidence="3">
    <location>
        <begin position="25"/>
        <end position="44"/>
    </location>
</feature>
<proteinExistence type="predicted"/>
<dbReference type="InterPro" id="IPR001647">
    <property type="entry name" value="HTH_TetR"/>
</dbReference>
<dbReference type="PRINTS" id="PR00455">
    <property type="entry name" value="HTHTETR"/>
</dbReference>
<feature type="domain" description="HTH tetR-type" evidence="4">
    <location>
        <begin position="2"/>
        <end position="62"/>
    </location>
</feature>
<comment type="caution">
    <text evidence="5">The sequence shown here is derived from an EMBL/GenBank/DDBJ whole genome shotgun (WGS) entry which is preliminary data.</text>
</comment>
<keyword evidence="2 3" id="KW-0238">DNA-binding</keyword>
<evidence type="ECO:0000313" key="5">
    <source>
        <dbReference type="EMBL" id="RFU70457.1"/>
    </source>
</evidence>
<dbReference type="InterPro" id="IPR041490">
    <property type="entry name" value="KstR2_TetR_C"/>
</dbReference>
<protein>
    <submittedName>
        <fullName evidence="5">TetR/AcrR family transcriptional regulator</fullName>
    </submittedName>
</protein>
<dbReference type="Pfam" id="PF00440">
    <property type="entry name" value="TetR_N"/>
    <property type="match status" value="1"/>
</dbReference>
<dbReference type="InterPro" id="IPR036271">
    <property type="entry name" value="Tet_transcr_reg_TetR-rel_C_sf"/>
</dbReference>